<sequence>MRAREIQQACLSEASPPCSSSIKPFPSEFRADICTPFDTKPTWPLEWPLHVSMRLTFAFAEPRLLSDPPYGHPKTIIRFIAKSIDGGNNAANLPMTLTGVQRLAS</sequence>
<keyword evidence="2" id="KW-1185">Reference proteome</keyword>
<comment type="caution">
    <text evidence="1">The sequence shown here is derived from an EMBL/GenBank/DDBJ whole genome shotgun (WGS) entry which is preliminary data.</text>
</comment>
<gene>
    <name evidence="1" type="ORF">TsFJ059_000400</name>
</gene>
<evidence type="ECO:0000313" key="1">
    <source>
        <dbReference type="EMBL" id="KAH0531584.1"/>
    </source>
</evidence>
<proteinExistence type="predicted"/>
<organism evidence="1 2">
    <name type="scientific">Trichoderma semiorbis</name>
    <dbReference type="NCBI Taxonomy" id="1491008"/>
    <lineage>
        <taxon>Eukaryota</taxon>
        <taxon>Fungi</taxon>
        <taxon>Dikarya</taxon>
        <taxon>Ascomycota</taxon>
        <taxon>Pezizomycotina</taxon>
        <taxon>Sordariomycetes</taxon>
        <taxon>Hypocreomycetidae</taxon>
        <taxon>Hypocreales</taxon>
        <taxon>Hypocreaceae</taxon>
        <taxon>Trichoderma</taxon>
    </lineage>
</organism>
<accession>A0A9P8HUI8</accession>
<evidence type="ECO:0000313" key="2">
    <source>
        <dbReference type="Proteomes" id="UP000826573"/>
    </source>
</evidence>
<protein>
    <submittedName>
        <fullName evidence="1">Uncharacterized protein</fullName>
    </submittedName>
</protein>
<dbReference type="AlphaFoldDB" id="A0A9P8HUI8"/>
<dbReference type="EMBL" id="JAIMJC010000001">
    <property type="protein sequence ID" value="KAH0531584.1"/>
    <property type="molecule type" value="Genomic_DNA"/>
</dbReference>
<name>A0A9P8HUI8_9HYPO</name>
<dbReference type="Proteomes" id="UP000826573">
    <property type="component" value="Unassembled WGS sequence"/>
</dbReference>
<reference evidence="1 2" key="1">
    <citation type="submission" date="2021-08" db="EMBL/GenBank/DDBJ databases">
        <title>The highly contiguous genome resource for Trichoderma semiorbis FJ059, a fungal antagonistic to plant pathogens.</title>
        <authorList>
            <person name="Liu T."/>
        </authorList>
    </citation>
    <scope>NUCLEOTIDE SEQUENCE [LARGE SCALE GENOMIC DNA]</scope>
    <source>
        <strain evidence="1 2">FJ059</strain>
    </source>
</reference>